<dbReference type="EC" id="2.7.13.3" evidence="2"/>
<keyword evidence="6" id="KW-0808">Transferase</keyword>
<dbReference type="PANTHER" id="PTHR43547:SF2">
    <property type="entry name" value="HYBRID SIGNAL TRANSDUCTION HISTIDINE KINASE C"/>
    <property type="match status" value="1"/>
</dbReference>
<gene>
    <name evidence="6" type="ORF">HKW67_03665</name>
</gene>
<dbReference type="CDD" id="cd00082">
    <property type="entry name" value="HisKA"/>
    <property type="match status" value="1"/>
</dbReference>
<evidence type="ECO:0000313" key="6">
    <source>
        <dbReference type="EMBL" id="QJR34672.1"/>
    </source>
</evidence>
<dbReference type="RefSeq" id="WP_171224100.1">
    <property type="nucleotide sequence ID" value="NZ_CP053085.1"/>
</dbReference>
<proteinExistence type="predicted"/>
<dbReference type="PROSITE" id="PS50109">
    <property type="entry name" value="HIS_KIN"/>
    <property type="match status" value="1"/>
</dbReference>
<evidence type="ECO:0000313" key="7">
    <source>
        <dbReference type="Proteomes" id="UP000500938"/>
    </source>
</evidence>
<organism evidence="6 7">
    <name type="scientific">Gemmatimonas groenlandica</name>
    <dbReference type="NCBI Taxonomy" id="2732249"/>
    <lineage>
        <taxon>Bacteria</taxon>
        <taxon>Pseudomonadati</taxon>
        <taxon>Gemmatimonadota</taxon>
        <taxon>Gemmatimonadia</taxon>
        <taxon>Gemmatimonadales</taxon>
        <taxon>Gemmatimonadaceae</taxon>
        <taxon>Gemmatimonas</taxon>
    </lineage>
</organism>
<evidence type="ECO:0000256" key="2">
    <source>
        <dbReference type="ARBA" id="ARBA00012438"/>
    </source>
</evidence>
<keyword evidence="7" id="KW-1185">Reference proteome</keyword>
<dbReference type="Gene3D" id="1.10.287.130">
    <property type="match status" value="1"/>
</dbReference>
<dbReference type="Pfam" id="PF00512">
    <property type="entry name" value="HisKA"/>
    <property type="match status" value="1"/>
</dbReference>
<dbReference type="Proteomes" id="UP000500938">
    <property type="component" value="Chromosome"/>
</dbReference>
<feature type="domain" description="Histidine kinase" evidence="5">
    <location>
        <begin position="158"/>
        <end position="373"/>
    </location>
</feature>
<dbReference type="EMBL" id="CP053085">
    <property type="protein sequence ID" value="QJR34672.1"/>
    <property type="molecule type" value="Genomic_DNA"/>
</dbReference>
<evidence type="ECO:0000259" key="5">
    <source>
        <dbReference type="PROSITE" id="PS50109"/>
    </source>
</evidence>
<name>A0A6M4INX2_9BACT</name>
<keyword evidence="6" id="KW-0418">Kinase</keyword>
<dbReference type="SUPFAM" id="SSF55874">
    <property type="entry name" value="ATPase domain of HSP90 chaperone/DNA topoisomerase II/histidine kinase"/>
    <property type="match status" value="1"/>
</dbReference>
<dbReference type="SMART" id="SM00388">
    <property type="entry name" value="HisKA"/>
    <property type="match status" value="1"/>
</dbReference>
<dbReference type="PRINTS" id="PR00344">
    <property type="entry name" value="BCTRLSENSOR"/>
</dbReference>
<evidence type="ECO:0000256" key="4">
    <source>
        <dbReference type="SAM" id="MobiDB-lite"/>
    </source>
</evidence>
<dbReference type="InterPro" id="IPR004358">
    <property type="entry name" value="Sig_transdc_His_kin-like_C"/>
</dbReference>
<comment type="catalytic activity">
    <reaction evidence="1">
        <text>ATP + protein L-histidine = ADP + protein N-phospho-L-histidine.</text>
        <dbReference type="EC" id="2.7.13.3"/>
    </reaction>
</comment>
<dbReference type="Pfam" id="PF02518">
    <property type="entry name" value="HATPase_c"/>
    <property type="match status" value="1"/>
</dbReference>
<dbReference type="InterPro" id="IPR003661">
    <property type="entry name" value="HisK_dim/P_dom"/>
</dbReference>
<dbReference type="SMART" id="SM00387">
    <property type="entry name" value="HATPase_c"/>
    <property type="match status" value="1"/>
</dbReference>
<protein>
    <recommendedName>
        <fullName evidence="2">histidine kinase</fullName>
        <ecNumber evidence="2">2.7.13.3</ecNumber>
    </recommendedName>
</protein>
<keyword evidence="3" id="KW-0597">Phosphoprotein</keyword>
<dbReference type="InterPro" id="IPR003594">
    <property type="entry name" value="HATPase_dom"/>
</dbReference>
<accession>A0A6M4INX2</accession>
<dbReference type="PANTHER" id="PTHR43547">
    <property type="entry name" value="TWO-COMPONENT HISTIDINE KINASE"/>
    <property type="match status" value="1"/>
</dbReference>
<dbReference type="InterPro" id="IPR036890">
    <property type="entry name" value="HATPase_C_sf"/>
</dbReference>
<evidence type="ECO:0000256" key="3">
    <source>
        <dbReference type="ARBA" id="ARBA00022553"/>
    </source>
</evidence>
<feature type="compositionally biased region" description="Basic and acidic residues" evidence="4">
    <location>
        <begin position="55"/>
        <end position="71"/>
    </location>
</feature>
<evidence type="ECO:0000256" key="1">
    <source>
        <dbReference type="ARBA" id="ARBA00000085"/>
    </source>
</evidence>
<dbReference type="GO" id="GO:0000155">
    <property type="term" value="F:phosphorelay sensor kinase activity"/>
    <property type="evidence" value="ECO:0007669"/>
    <property type="project" value="InterPro"/>
</dbReference>
<dbReference type="KEGG" id="ggr:HKW67_03665"/>
<dbReference type="Gene3D" id="3.30.565.10">
    <property type="entry name" value="Histidine kinase-like ATPase, C-terminal domain"/>
    <property type="match status" value="1"/>
</dbReference>
<dbReference type="AlphaFoldDB" id="A0A6M4INX2"/>
<sequence>MRLPEFIEANRDAILAAWEEFASTREGAEHLDRAALRDHSASMLRDIVADLHRTQSHDTGAHKARAEHDESVGGYDSAAQAHGAERAHHGFSVGEMVSEFRALRASVLRLWTASRATLDTDDINDLLRFNASVDQSIGESVTRFTSSIDESKDLFLAILSHDLRAPLQTVLMVTDHLATSPSRDTTQSVLVSRASRSVTRMIELVDDLLDFTRTRMGAGLGIASEATDLSTLVQHAVEEIEAAHPQWAFEPQIEAGLWAPVDAARIRQVLANLLSNAVHHGDSSLPVSIRAHGTDRQVVIDVGNFGRVIPAADIAGLFSPFKRVLADAPSDSADHHLGLGLYITDRIVSAHNGRIDVTSSIEAGTTFRVTLPR</sequence>
<reference evidence="6 7" key="1">
    <citation type="submission" date="2020-05" db="EMBL/GenBank/DDBJ databases">
        <title>Complete genome sequence of Gemmatimonas greenlandica TET16.</title>
        <authorList>
            <person name="Zeng Y."/>
        </authorList>
    </citation>
    <scope>NUCLEOTIDE SEQUENCE [LARGE SCALE GENOMIC DNA]</scope>
    <source>
        <strain evidence="6 7">TET16</strain>
    </source>
</reference>
<dbReference type="InterPro" id="IPR005467">
    <property type="entry name" value="His_kinase_dom"/>
</dbReference>
<dbReference type="SUPFAM" id="SSF47384">
    <property type="entry name" value="Homodimeric domain of signal transducing histidine kinase"/>
    <property type="match status" value="1"/>
</dbReference>
<dbReference type="InterPro" id="IPR036097">
    <property type="entry name" value="HisK_dim/P_sf"/>
</dbReference>
<feature type="region of interest" description="Disordered" evidence="4">
    <location>
        <begin position="55"/>
        <end position="80"/>
    </location>
</feature>